<feature type="transmembrane region" description="Helical" evidence="16">
    <location>
        <begin position="117"/>
        <end position="137"/>
    </location>
</feature>
<evidence type="ECO:0000256" key="14">
    <source>
        <dbReference type="PROSITE-ProRule" id="PRU00282"/>
    </source>
</evidence>
<dbReference type="InterPro" id="IPR023395">
    <property type="entry name" value="MCP_dom_sf"/>
</dbReference>
<keyword evidence="9 16" id="KW-1133">Transmembrane helix</keyword>
<feature type="repeat" description="Solcar" evidence="14">
    <location>
        <begin position="214"/>
        <end position="301"/>
    </location>
</feature>
<evidence type="ECO:0000256" key="2">
    <source>
        <dbReference type="ARBA" id="ARBA00006375"/>
    </source>
</evidence>
<comment type="subunit">
    <text evidence="3 16">Monomer.</text>
</comment>
<protein>
    <recommendedName>
        <fullName evidence="16">ADP/ATP translocase</fullName>
    </recommendedName>
    <alternativeName>
        <fullName evidence="16">ADP,ATP carrier protein</fullName>
    </alternativeName>
</protein>
<dbReference type="GO" id="GO:0005743">
    <property type="term" value="C:mitochondrial inner membrane"/>
    <property type="evidence" value="ECO:0007669"/>
    <property type="project" value="UniProtKB-SubCell"/>
</dbReference>
<evidence type="ECO:0000256" key="11">
    <source>
        <dbReference type="ARBA" id="ARBA00023136"/>
    </source>
</evidence>
<comment type="catalytic activity">
    <reaction evidence="12">
        <text>ADP(in) + ATP(out) = ADP(out) + ATP(in)</text>
        <dbReference type="Rhea" id="RHEA:34999"/>
        <dbReference type="ChEBI" id="CHEBI:30616"/>
        <dbReference type="ChEBI" id="CHEBI:456216"/>
    </reaction>
    <physiologicalReaction direction="left-to-right" evidence="12">
        <dbReference type="Rhea" id="RHEA:35000"/>
    </physiologicalReaction>
</comment>
<evidence type="ECO:0000256" key="13">
    <source>
        <dbReference type="ARBA" id="ARBA00045250"/>
    </source>
</evidence>
<feature type="repeat" description="Solcar" evidence="14">
    <location>
        <begin position="116"/>
        <end position="206"/>
    </location>
</feature>
<keyword evidence="11 14" id="KW-0472">Membrane</keyword>
<comment type="caution">
    <text evidence="16">Lacks conserved residue(s) required for the propagation of feature annotation.</text>
</comment>
<dbReference type="GO" id="GO:0140021">
    <property type="term" value="P:mitochondrial ADP transmembrane transport"/>
    <property type="evidence" value="ECO:0007669"/>
    <property type="project" value="InterPro"/>
</dbReference>
<evidence type="ECO:0000256" key="7">
    <source>
        <dbReference type="ARBA" id="ARBA00022737"/>
    </source>
</evidence>
<feature type="repeat" description="Solcar" evidence="14">
    <location>
        <begin position="12"/>
        <end position="104"/>
    </location>
</feature>
<comment type="caution">
    <text evidence="17">The sequence shown here is derived from an EMBL/GenBank/DDBJ whole genome shotgun (WGS) entry which is preliminary data.</text>
</comment>
<evidence type="ECO:0000256" key="9">
    <source>
        <dbReference type="ARBA" id="ARBA00022989"/>
    </source>
</evidence>
<feature type="transmembrane region" description="Helical" evidence="16">
    <location>
        <begin position="178"/>
        <end position="196"/>
    </location>
</feature>
<evidence type="ECO:0000256" key="3">
    <source>
        <dbReference type="ARBA" id="ARBA00011245"/>
    </source>
</evidence>
<name>A0A815RJC9_ADIRI</name>
<dbReference type="GO" id="GO:0005471">
    <property type="term" value="F:ATP:ADP antiporter activity"/>
    <property type="evidence" value="ECO:0007669"/>
    <property type="project" value="UniProtKB-UniRule"/>
</dbReference>
<dbReference type="PANTHER" id="PTHR45635">
    <property type="entry name" value="ADP,ATP CARRIER PROTEIN 1-RELATED-RELATED"/>
    <property type="match status" value="1"/>
</dbReference>
<evidence type="ECO:0000256" key="8">
    <source>
        <dbReference type="ARBA" id="ARBA00022792"/>
    </source>
</evidence>
<dbReference type="PANTHER" id="PTHR45635:SF14">
    <property type="entry name" value="ADP_ATP TRANSLOCASE"/>
    <property type="match status" value="1"/>
</dbReference>
<sequence length="312" mass="35506">MSSSIIHKTDVSDLSLLLYFSILARVVSKTVFAPMERVKLLLQTQDINPKIVMGRKYKGFSDCFVRCIREEGVLSLWRGNLASVIRYFPVQAMNFVCKERYENIFANYNPQINPYKFFLGNLFAGGMAGATGSLFLYPLEFARTRLAVDIGKAVNERQFRGTADCLAKTWKTDGVLGVYRGFTISVVGIFIYRAFYFGGYDAGKQFLFADNSRPHILYLFLCAQFTTSSAECIAYPIDTIRRRLMMQSGRHDVVYKNAWDCARKIALIESPLGFFKGNLSNMYRSISSSLVLVLSDEFKHWLYISGELTNPH</sequence>
<dbReference type="AlphaFoldDB" id="A0A815RJC9"/>
<dbReference type="SUPFAM" id="SSF103506">
    <property type="entry name" value="Mitochondrial carrier"/>
    <property type="match status" value="1"/>
</dbReference>
<gene>
    <name evidence="17" type="ORF">EDS130_LOCUS41194</name>
</gene>
<evidence type="ECO:0000256" key="6">
    <source>
        <dbReference type="ARBA" id="ARBA00022692"/>
    </source>
</evidence>
<evidence type="ECO:0000256" key="5">
    <source>
        <dbReference type="ARBA" id="ARBA00022449"/>
    </source>
</evidence>
<evidence type="ECO:0000256" key="15">
    <source>
        <dbReference type="RuleBase" id="RU000488"/>
    </source>
</evidence>
<evidence type="ECO:0000313" key="17">
    <source>
        <dbReference type="EMBL" id="CAF1477243.1"/>
    </source>
</evidence>
<evidence type="ECO:0000256" key="10">
    <source>
        <dbReference type="ARBA" id="ARBA00023128"/>
    </source>
</evidence>
<dbReference type="PRINTS" id="PR00927">
    <property type="entry name" value="ADPTRNSLCASE"/>
</dbReference>
<dbReference type="InterPro" id="IPR002067">
    <property type="entry name" value="MCP"/>
</dbReference>
<dbReference type="EMBL" id="CAJNOJ010000530">
    <property type="protein sequence ID" value="CAF1477243.1"/>
    <property type="molecule type" value="Genomic_DNA"/>
</dbReference>
<evidence type="ECO:0000256" key="1">
    <source>
        <dbReference type="ARBA" id="ARBA00004448"/>
    </source>
</evidence>
<dbReference type="OrthoDB" id="270584at2759"/>
<dbReference type="PROSITE" id="PS50920">
    <property type="entry name" value="SOLCAR"/>
    <property type="match status" value="3"/>
</dbReference>
<proteinExistence type="inferred from homology"/>
<comment type="function">
    <text evidence="16">Catalyzes the exchange of ADP and ATP across the membrane.</text>
</comment>
<accession>A0A815RJC9</accession>
<feature type="transmembrane region" description="Helical" evidence="16">
    <location>
        <begin position="216"/>
        <end position="237"/>
    </location>
</feature>
<dbReference type="PRINTS" id="PR00926">
    <property type="entry name" value="MITOCARRIER"/>
</dbReference>
<dbReference type="Gene3D" id="1.50.40.10">
    <property type="entry name" value="Mitochondrial carrier domain"/>
    <property type="match status" value="1"/>
</dbReference>
<reference evidence="17" key="1">
    <citation type="submission" date="2021-02" db="EMBL/GenBank/DDBJ databases">
        <authorList>
            <person name="Nowell W R."/>
        </authorList>
    </citation>
    <scope>NUCLEOTIDE SEQUENCE</scope>
</reference>
<keyword evidence="6 14" id="KW-0812">Transmembrane</keyword>
<keyword evidence="10" id="KW-0496">Mitochondrion</keyword>
<comment type="subcellular location">
    <subcellularLocation>
        <location evidence="16">Membrane</location>
        <topology evidence="16">Multi-pass membrane protein</topology>
    </subcellularLocation>
    <subcellularLocation>
        <location evidence="1">Mitochondrion inner membrane</location>
        <topology evidence="1">Multi-pass membrane protein</topology>
    </subcellularLocation>
</comment>
<dbReference type="Pfam" id="PF00153">
    <property type="entry name" value="Mito_carr"/>
    <property type="match status" value="3"/>
</dbReference>
<dbReference type="InterPro" id="IPR002113">
    <property type="entry name" value="ADT_euk_type"/>
</dbReference>
<dbReference type="Proteomes" id="UP000663852">
    <property type="component" value="Unassembled WGS sequence"/>
</dbReference>
<evidence type="ECO:0000256" key="4">
    <source>
        <dbReference type="ARBA" id="ARBA00022448"/>
    </source>
</evidence>
<keyword evidence="5" id="KW-0050">Antiport</keyword>
<comment type="similarity">
    <text evidence="2 15">Belongs to the mitochondrial carrier (TC 2.A.29) family.</text>
</comment>
<dbReference type="InterPro" id="IPR018108">
    <property type="entry name" value="MCP_transmembrane"/>
</dbReference>
<evidence type="ECO:0000256" key="16">
    <source>
        <dbReference type="RuleBase" id="RU368008"/>
    </source>
</evidence>
<evidence type="ECO:0000313" key="18">
    <source>
        <dbReference type="Proteomes" id="UP000663852"/>
    </source>
</evidence>
<keyword evidence="4 15" id="KW-0813">Transport</keyword>
<keyword evidence="8" id="KW-0999">Mitochondrion inner membrane</keyword>
<evidence type="ECO:0000256" key="12">
    <source>
        <dbReference type="ARBA" id="ARBA00024143"/>
    </source>
</evidence>
<organism evidence="17 18">
    <name type="scientific">Adineta ricciae</name>
    <name type="common">Rotifer</name>
    <dbReference type="NCBI Taxonomy" id="249248"/>
    <lineage>
        <taxon>Eukaryota</taxon>
        <taxon>Metazoa</taxon>
        <taxon>Spiralia</taxon>
        <taxon>Gnathifera</taxon>
        <taxon>Rotifera</taxon>
        <taxon>Eurotatoria</taxon>
        <taxon>Bdelloidea</taxon>
        <taxon>Adinetida</taxon>
        <taxon>Adinetidae</taxon>
        <taxon>Adineta</taxon>
    </lineage>
</organism>
<keyword evidence="7" id="KW-0677">Repeat</keyword>
<comment type="function">
    <text evidence="13">ADP:ATP antiporter that mediates import of ADP into the mitochondrial matrix for ATP synthesis, and export of ATP out to fuel the cell. Cycles between the cytoplasmic-open state (c-state) and the matrix-open state (m-state): operates by the alternating access mechanism with a single substrate-binding site intermittently exposed to either the cytosolic (c-state) or matrix (m-state) side of the inner mitochondrial membrane.</text>
</comment>
<dbReference type="GO" id="GO:1990544">
    <property type="term" value="P:mitochondrial ATP transmembrane transport"/>
    <property type="evidence" value="ECO:0007669"/>
    <property type="project" value="InterPro"/>
</dbReference>